<dbReference type="InterPro" id="IPR036737">
    <property type="entry name" value="OmpA-like_sf"/>
</dbReference>
<comment type="subcellular location">
    <subcellularLocation>
        <location evidence="1">Cell outer membrane</location>
    </subcellularLocation>
</comment>
<evidence type="ECO:0000256" key="6">
    <source>
        <dbReference type="SAM" id="MobiDB-lite"/>
    </source>
</evidence>
<feature type="compositionally biased region" description="Basic and acidic residues" evidence="6">
    <location>
        <begin position="172"/>
        <end position="203"/>
    </location>
</feature>
<evidence type="ECO:0000256" key="4">
    <source>
        <dbReference type="ARBA" id="ARBA00023237"/>
    </source>
</evidence>
<dbReference type="GO" id="GO:0009279">
    <property type="term" value="C:cell outer membrane"/>
    <property type="evidence" value="ECO:0007669"/>
    <property type="project" value="UniProtKB-SubCell"/>
</dbReference>
<dbReference type="CDD" id="cd07185">
    <property type="entry name" value="OmpA_C-like"/>
    <property type="match status" value="1"/>
</dbReference>
<dbReference type="PROSITE" id="PS51257">
    <property type="entry name" value="PROKAR_LIPOPROTEIN"/>
    <property type="match status" value="1"/>
</dbReference>
<dbReference type="InterPro" id="IPR006664">
    <property type="entry name" value="OMP_bac"/>
</dbReference>
<dbReference type="Pfam" id="PF00691">
    <property type="entry name" value="OmpA"/>
    <property type="match status" value="1"/>
</dbReference>
<dbReference type="PANTHER" id="PTHR30329">
    <property type="entry name" value="STATOR ELEMENT OF FLAGELLAR MOTOR COMPLEX"/>
    <property type="match status" value="1"/>
</dbReference>
<evidence type="ECO:0000256" key="1">
    <source>
        <dbReference type="ARBA" id="ARBA00004442"/>
    </source>
</evidence>
<accession>A0A450S1V6</accession>
<dbReference type="InterPro" id="IPR003367">
    <property type="entry name" value="Thrombospondin_3-like_rpt"/>
</dbReference>
<gene>
    <name evidence="9" type="ORF">BECKFM1743A_GA0114220_1002712</name>
    <name evidence="11" type="ORF">BECKFM1743B_GA0114221_102842</name>
    <name evidence="10" type="ORF">BECKFM1743C_GA0114222_1007112</name>
</gene>
<dbReference type="PROSITE" id="PS51123">
    <property type="entry name" value="OMPA_2"/>
    <property type="match status" value="1"/>
</dbReference>
<feature type="signal peptide" evidence="7">
    <location>
        <begin position="1"/>
        <end position="25"/>
    </location>
</feature>
<dbReference type="InterPro" id="IPR006665">
    <property type="entry name" value="OmpA-like"/>
</dbReference>
<feature type="region of interest" description="Disordered" evidence="6">
    <location>
        <begin position="169"/>
        <end position="203"/>
    </location>
</feature>
<dbReference type="AlphaFoldDB" id="A0A450S1V6"/>
<reference evidence="9" key="1">
    <citation type="submission" date="2019-02" db="EMBL/GenBank/DDBJ databases">
        <authorList>
            <person name="Gruber-Vodicka R. H."/>
            <person name="Seah K. B. B."/>
        </authorList>
    </citation>
    <scope>NUCLEOTIDE SEQUENCE</scope>
    <source>
        <strain evidence="9">BECK_BZ163</strain>
        <strain evidence="11">BECK_BZ164</strain>
        <strain evidence="10">BECK_BZ165</strain>
    </source>
</reference>
<feature type="chain" id="PRO_5033432447" evidence="7">
    <location>
        <begin position="26"/>
        <end position="203"/>
    </location>
</feature>
<protein>
    <submittedName>
        <fullName evidence="9">OmpA-OmpF porin, OOP family</fullName>
    </submittedName>
</protein>
<dbReference type="InterPro" id="IPR050330">
    <property type="entry name" value="Bact_OuterMem_StrucFunc"/>
</dbReference>
<dbReference type="Gene3D" id="3.30.1330.60">
    <property type="entry name" value="OmpA-like domain"/>
    <property type="match status" value="1"/>
</dbReference>
<dbReference type="Pfam" id="PF02412">
    <property type="entry name" value="TSP_3"/>
    <property type="match status" value="2"/>
</dbReference>
<evidence type="ECO:0000256" key="2">
    <source>
        <dbReference type="ARBA" id="ARBA00022729"/>
    </source>
</evidence>
<dbReference type="PRINTS" id="PR01021">
    <property type="entry name" value="OMPADOMAIN"/>
</dbReference>
<evidence type="ECO:0000256" key="5">
    <source>
        <dbReference type="PROSITE-ProRule" id="PRU00473"/>
    </source>
</evidence>
<evidence type="ECO:0000256" key="7">
    <source>
        <dbReference type="SAM" id="SignalP"/>
    </source>
</evidence>
<name>A0A450S1V6_9GAMM</name>
<organism evidence="9">
    <name type="scientific">Candidatus Kentrum sp. FM</name>
    <dbReference type="NCBI Taxonomy" id="2126340"/>
    <lineage>
        <taxon>Bacteria</taxon>
        <taxon>Pseudomonadati</taxon>
        <taxon>Pseudomonadota</taxon>
        <taxon>Gammaproteobacteria</taxon>
        <taxon>Candidatus Kentrum</taxon>
    </lineage>
</organism>
<evidence type="ECO:0000313" key="10">
    <source>
        <dbReference type="EMBL" id="VFJ49474.1"/>
    </source>
</evidence>
<dbReference type="GO" id="GO:0005509">
    <property type="term" value="F:calcium ion binding"/>
    <property type="evidence" value="ECO:0007669"/>
    <property type="project" value="InterPro"/>
</dbReference>
<keyword evidence="4" id="KW-0998">Cell outer membrane</keyword>
<feature type="domain" description="OmpA-like" evidence="8">
    <location>
        <begin position="85"/>
        <end position="202"/>
    </location>
</feature>
<dbReference type="EMBL" id="CAADFA010000071">
    <property type="protein sequence ID" value="VFJ49474.1"/>
    <property type="molecule type" value="Genomic_DNA"/>
</dbReference>
<dbReference type="EMBL" id="CAADFL010000284">
    <property type="protein sequence ID" value="VFK13532.1"/>
    <property type="molecule type" value="Genomic_DNA"/>
</dbReference>
<sequence>MKDFRNILFVLVALAVSGCSTNMWQDDLDGDGVINHMDCCSNTPEGVAVDSEGCADADQDGVVDRKDACPNTPPGMKVKENGCAECGDLLASVQDIGFEFNKAEIQENATAILTEVVDALKTGITRVRIVGHTDNIGGDDQNLALSHARAKAVEAYLISRGVPANGISAVEGRGESFPKDSNETEEGRAQNRRVEITTDCVDR</sequence>
<evidence type="ECO:0000313" key="9">
    <source>
        <dbReference type="EMBL" id="VFJ45623.1"/>
    </source>
</evidence>
<evidence type="ECO:0000313" key="11">
    <source>
        <dbReference type="EMBL" id="VFK13532.1"/>
    </source>
</evidence>
<dbReference type="SUPFAM" id="SSF103088">
    <property type="entry name" value="OmpA-like"/>
    <property type="match status" value="1"/>
</dbReference>
<dbReference type="SUPFAM" id="SSF103647">
    <property type="entry name" value="TSP type-3 repeat"/>
    <property type="match status" value="1"/>
</dbReference>
<keyword evidence="2 7" id="KW-0732">Signal</keyword>
<evidence type="ECO:0000256" key="3">
    <source>
        <dbReference type="ARBA" id="ARBA00023136"/>
    </source>
</evidence>
<proteinExistence type="predicted"/>
<dbReference type="EMBL" id="CAADEZ010000027">
    <property type="protein sequence ID" value="VFJ45623.1"/>
    <property type="molecule type" value="Genomic_DNA"/>
</dbReference>
<evidence type="ECO:0000259" key="8">
    <source>
        <dbReference type="PROSITE" id="PS51123"/>
    </source>
</evidence>
<dbReference type="PANTHER" id="PTHR30329:SF21">
    <property type="entry name" value="LIPOPROTEIN YIAD-RELATED"/>
    <property type="match status" value="1"/>
</dbReference>
<keyword evidence="3 5" id="KW-0472">Membrane</keyword>
<dbReference type="InterPro" id="IPR028974">
    <property type="entry name" value="TSP_type-3_rpt"/>
</dbReference>
<dbReference type="GO" id="GO:0007155">
    <property type="term" value="P:cell adhesion"/>
    <property type="evidence" value="ECO:0007669"/>
    <property type="project" value="InterPro"/>
</dbReference>